<dbReference type="GO" id="GO:0006513">
    <property type="term" value="P:protein monoubiquitination"/>
    <property type="evidence" value="ECO:0007669"/>
    <property type="project" value="InterPro"/>
</dbReference>
<feature type="compositionally biased region" description="Pro residues" evidence="6">
    <location>
        <begin position="735"/>
        <end position="750"/>
    </location>
</feature>
<dbReference type="Pfam" id="PF13445">
    <property type="entry name" value="zf-RING_UBOX"/>
    <property type="match status" value="1"/>
</dbReference>
<sequence length="995" mass="100740">MDDSNLNPPPELAALAEELACPICKQLFDGPVSLDCGHVFCSGCIRPSFGYAHSKNQKQICPTCRDPSSTAALRPVAAMRKAVLVFPAVAAAVDALRLRVQAAEVRAAVAEQEVQVLRAQLVNQSALHTATITATSATAAAANASQHAGGGIARDSLKTSGQQVPSRTLQRCGMDLEHSGLADEGPSPPLPSLAVGGPAGSTLKDDSDHLAGVANALDAPSPNSGTAGLGTRHRAKRMRCDPGSVTNDCVSIRTRGGGAFEYHSSGNGGGGGGSASRHENGMMKNEAMSSSSNSDDGGDADYNGTDDDDDNDDDCDYSLGSGRSSHRRGAAAKASGRQRFNGASGGRKRGRDPGRPAKTGPASVAGCSDTGPPSALPVASEADGPSVAPVVAVPAAVVAAADGMQDCPMCGSLYPFGQLQAHVEICLLRKGFGGAGHGSSAAANMMSGIATGATAPSTRGVANTGRAETGTNRALGSVRAPLAALAPAAATPAATSVPAAPAASSALLQGRGLADAAPKLDIQVPPARNFHAMSLKDAKKIMKDCGLVVGGDKQEMADMYNRFRSFLQTERDRCNTKSTKQLLPIFLRQEQQAERARRQPAEAPGWMQALIAQQTAKINAEMAARKRQAATRAVAATAAAQPGLGCQELGQEPSVQIPAAQAEQAVHDPPLVQAQGPSPGGLTQHLGQHEGAASRGILQLGAGGPVPVTVPPTGPAGAGERGGGPGIEAVVTAPRPGPATPGPRLGPPTSSPTATRLDPPSVHSAGVRGLLTEVITIDDSEEEGREELEAALQGRPQQQTIGWKSGDYAELGAAGFCQGHGAGNGVGADVGTVGHGASIWKGAGEEHQLAGGGGGCSELGGGPCGSEHGAQVQGEVLRSDSDGNSSSDEMMDCRRPDGRATLKSLTAYLATPQAASGHWPGGASAHGSAPAAAWTIAESVVGGIGPAPHQREMWQQGSHELGGSSGGNRWRGLLLPVQPYCPAGTEEGLTDISKP</sequence>
<dbReference type="PANTHER" id="PTHR14134:SF2">
    <property type="entry name" value="E3 UBIQUITIN-PROTEIN LIGASE RAD18"/>
    <property type="match status" value="1"/>
</dbReference>
<feature type="coiled-coil region" evidence="5">
    <location>
        <begin position="93"/>
        <end position="120"/>
    </location>
</feature>
<dbReference type="GO" id="GO:0006301">
    <property type="term" value="P:DNA damage tolerance"/>
    <property type="evidence" value="ECO:0007669"/>
    <property type="project" value="InterPro"/>
</dbReference>
<evidence type="ECO:0000256" key="4">
    <source>
        <dbReference type="PROSITE-ProRule" id="PRU00175"/>
    </source>
</evidence>
<keyword evidence="3" id="KW-0862">Zinc</keyword>
<feature type="compositionally biased region" description="Gly residues" evidence="6">
    <location>
        <begin position="716"/>
        <end position="726"/>
    </location>
</feature>
<keyword evidence="5" id="KW-0175">Coiled coil</keyword>
<dbReference type="GO" id="GO:0005634">
    <property type="term" value="C:nucleus"/>
    <property type="evidence" value="ECO:0007669"/>
    <property type="project" value="TreeGrafter"/>
</dbReference>
<dbReference type="EMBL" id="BNCO01000053">
    <property type="protein sequence ID" value="GIL62780.1"/>
    <property type="molecule type" value="Genomic_DNA"/>
</dbReference>
<dbReference type="InterPro" id="IPR027370">
    <property type="entry name" value="Znf-RING_euk"/>
</dbReference>
<keyword evidence="9" id="KW-1185">Reference proteome</keyword>
<dbReference type="GO" id="GO:0003697">
    <property type="term" value="F:single-stranded DNA binding"/>
    <property type="evidence" value="ECO:0007669"/>
    <property type="project" value="InterPro"/>
</dbReference>
<name>A0A8J4BPI3_9CHLO</name>
<dbReference type="AlphaFoldDB" id="A0A8J4BPI3"/>
<feature type="compositionally biased region" description="Acidic residues" evidence="6">
    <location>
        <begin position="296"/>
        <end position="316"/>
    </location>
</feature>
<dbReference type="Gene3D" id="3.30.40.10">
    <property type="entry name" value="Zinc/RING finger domain, C3HC4 (zinc finger)"/>
    <property type="match status" value="1"/>
</dbReference>
<gene>
    <name evidence="8" type="ORF">Vafri_16955</name>
</gene>
<evidence type="ECO:0000256" key="5">
    <source>
        <dbReference type="SAM" id="Coils"/>
    </source>
</evidence>
<reference evidence="8" key="1">
    <citation type="journal article" date="2021" name="Proc. Natl. Acad. Sci. U.S.A.">
        <title>Three genomes in the algal genus Volvox reveal the fate of a haploid sex-determining region after a transition to homothallism.</title>
        <authorList>
            <person name="Yamamoto K."/>
            <person name="Hamaji T."/>
            <person name="Kawai-Toyooka H."/>
            <person name="Matsuzaki R."/>
            <person name="Takahashi F."/>
            <person name="Nishimura Y."/>
            <person name="Kawachi M."/>
            <person name="Noguchi H."/>
            <person name="Minakuchi Y."/>
            <person name="Umen J.G."/>
            <person name="Toyoda A."/>
            <person name="Nozaki H."/>
        </authorList>
    </citation>
    <scope>NUCLEOTIDE SEQUENCE</scope>
    <source>
        <strain evidence="8">NIES-3780</strain>
    </source>
</reference>
<dbReference type="GO" id="GO:0061630">
    <property type="term" value="F:ubiquitin protein ligase activity"/>
    <property type="evidence" value="ECO:0007669"/>
    <property type="project" value="InterPro"/>
</dbReference>
<evidence type="ECO:0000256" key="6">
    <source>
        <dbReference type="SAM" id="MobiDB-lite"/>
    </source>
</evidence>
<keyword evidence="2 4" id="KW-0863">Zinc-finger</keyword>
<dbReference type="GO" id="GO:0008270">
    <property type="term" value="F:zinc ion binding"/>
    <property type="evidence" value="ECO:0007669"/>
    <property type="project" value="UniProtKB-KW"/>
</dbReference>
<protein>
    <recommendedName>
        <fullName evidence="7">RING-type domain-containing protein</fullName>
    </recommendedName>
</protein>
<dbReference type="SUPFAM" id="SSF57850">
    <property type="entry name" value="RING/U-box"/>
    <property type="match status" value="1"/>
</dbReference>
<evidence type="ECO:0000256" key="2">
    <source>
        <dbReference type="ARBA" id="ARBA00022771"/>
    </source>
</evidence>
<keyword evidence="1" id="KW-0479">Metal-binding</keyword>
<comment type="caution">
    <text evidence="8">The sequence shown here is derived from an EMBL/GenBank/DDBJ whole genome shotgun (WGS) entry which is preliminary data.</text>
</comment>
<feature type="region of interest" description="Disordered" evidence="6">
    <location>
        <begin position="698"/>
        <end position="767"/>
    </location>
</feature>
<proteinExistence type="predicted"/>
<dbReference type="InterPro" id="IPR001841">
    <property type="entry name" value="Znf_RING"/>
</dbReference>
<organism evidence="8 9">
    <name type="scientific">Volvox africanus</name>
    <dbReference type="NCBI Taxonomy" id="51714"/>
    <lineage>
        <taxon>Eukaryota</taxon>
        <taxon>Viridiplantae</taxon>
        <taxon>Chlorophyta</taxon>
        <taxon>core chlorophytes</taxon>
        <taxon>Chlorophyceae</taxon>
        <taxon>CS clade</taxon>
        <taxon>Chlamydomonadales</taxon>
        <taxon>Volvocaceae</taxon>
        <taxon>Volvox</taxon>
    </lineage>
</organism>
<dbReference type="GO" id="GO:0097505">
    <property type="term" value="C:Rad6-Rad18 complex"/>
    <property type="evidence" value="ECO:0007669"/>
    <property type="project" value="TreeGrafter"/>
</dbReference>
<evidence type="ECO:0000259" key="7">
    <source>
        <dbReference type="PROSITE" id="PS50089"/>
    </source>
</evidence>
<dbReference type="PROSITE" id="PS00518">
    <property type="entry name" value="ZF_RING_1"/>
    <property type="match status" value="1"/>
</dbReference>
<feature type="region of interest" description="Disordered" evidence="6">
    <location>
        <begin position="779"/>
        <end position="798"/>
    </location>
</feature>
<evidence type="ECO:0000256" key="1">
    <source>
        <dbReference type="ARBA" id="ARBA00022723"/>
    </source>
</evidence>
<dbReference type="SMART" id="SM00184">
    <property type="entry name" value="RING"/>
    <property type="match status" value="1"/>
</dbReference>
<evidence type="ECO:0000313" key="8">
    <source>
        <dbReference type="EMBL" id="GIL62780.1"/>
    </source>
</evidence>
<evidence type="ECO:0000256" key="3">
    <source>
        <dbReference type="ARBA" id="ARBA00022833"/>
    </source>
</evidence>
<feature type="region of interest" description="Disordered" evidence="6">
    <location>
        <begin position="260"/>
        <end position="382"/>
    </location>
</feature>
<feature type="region of interest" description="Disordered" evidence="6">
    <location>
        <begin position="177"/>
        <end position="248"/>
    </location>
</feature>
<dbReference type="PANTHER" id="PTHR14134">
    <property type="entry name" value="E3 UBIQUITIN-PROTEIN LIGASE RAD18"/>
    <property type="match status" value="1"/>
</dbReference>
<dbReference type="PROSITE" id="PS50089">
    <property type="entry name" value="ZF_RING_2"/>
    <property type="match status" value="1"/>
</dbReference>
<accession>A0A8J4BPI3</accession>
<dbReference type="InterPro" id="IPR013083">
    <property type="entry name" value="Znf_RING/FYVE/PHD"/>
</dbReference>
<evidence type="ECO:0000313" key="9">
    <source>
        <dbReference type="Proteomes" id="UP000747399"/>
    </source>
</evidence>
<dbReference type="InterPro" id="IPR017907">
    <property type="entry name" value="Znf_RING_CS"/>
</dbReference>
<dbReference type="Proteomes" id="UP000747399">
    <property type="component" value="Unassembled WGS sequence"/>
</dbReference>
<feature type="domain" description="RING-type" evidence="7">
    <location>
        <begin position="21"/>
        <end position="65"/>
    </location>
</feature>
<dbReference type="InterPro" id="IPR039577">
    <property type="entry name" value="Rad18"/>
</dbReference>